<keyword evidence="3" id="KW-0238">DNA-binding</keyword>
<dbReference type="EMBL" id="JAAIII010000008">
    <property type="protein sequence ID" value="NMM95017.1"/>
    <property type="molecule type" value="Genomic_DNA"/>
</dbReference>
<evidence type="ECO:0000313" key="6">
    <source>
        <dbReference type="EMBL" id="NMM95017.1"/>
    </source>
</evidence>
<organism evidence="6 7">
    <name type="scientific">Bifidobacterium oedipodis</name>
    <dbReference type="NCBI Taxonomy" id="2675322"/>
    <lineage>
        <taxon>Bacteria</taxon>
        <taxon>Bacillati</taxon>
        <taxon>Actinomycetota</taxon>
        <taxon>Actinomycetes</taxon>
        <taxon>Bifidobacteriales</taxon>
        <taxon>Bifidobacteriaceae</taxon>
        <taxon>Bifidobacterium</taxon>
    </lineage>
</organism>
<evidence type="ECO:0000259" key="5">
    <source>
        <dbReference type="PROSITE" id="PS50932"/>
    </source>
</evidence>
<dbReference type="CDD" id="cd01392">
    <property type="entry name" value="HTH_LacI"/>
    <property type="match status" value="1"/>
</dbReference>
<dbReference type="InterPro" id="IPR001761">
    <property type="entry name" value="Peripla_BP/Lac1_sug-bd_dom"/>
</dbReference>
<keyword evidence="2" id="KW-0805">Transcription regulation</keyword>
<dbReference type="InterPro" id="IPR028082">
    <property type="entry name" value="Peripla_BP_I"/>
</dbReference>
<dbReference type="SUPFAM" id="SSF53822">
    <property type="entry name" value="Periplasmic binding protein-like I"/>
    <property type="match status" value="1"/>
</dbReference>
<dbReference type="GO" id="GO:0003700">
    <property type="term" value="F:DNA-binding transcription factor activity"/>
    <property type="evidence" value="ECO:0007669"/>
    <property type="project" value="TreeGrafter"/>
</dbReference>
<accession>A0A7Y0ERD7</accession>
<comment type="caution">
    <text evidence="6">The sequence shown here is derived from an EMBL/GenBank/DDBJ whole genome shotgun (WGS) entry which is preliminary data.</text>
</comment>
<evidence type="ECO:0000256" key="1">
    <source>
        <dbReference type="ARBA" id="ARBA00022491"/>
    </source>
</evidence>
<dbReference type="PROSITE" id="PS50932">
    <property type="entry name" value="HTH_LACI_2"/>
    <property type="match status" value="1"/>
</dbReference>
<reference evidence="6 7" key="1">
    <citation type="submission" date="2020-02" db="EMBL/GenBank/DDBJ databases">
        <title>Characterization of phylogenetic diversity of novel bifidobacterial species isolated in Czech ZOOs.</title>
        <authorList>
            <person name="Lugli G.A."/>
            <person name="Vera N.B."/>
            <person name="Ventura M."/>
        </authorList>
    </citation>
    <scope>NUCLEOTIDE SEQUENCE [LARGE SCALE GENOMIC DNA]</scope>
    <source>
        <strain evidence="6 7">DSM 109957</strain>
    </source>
</reference>
<evidence type="ECO:0000256" key="4">
    <source>
        <dbReference type="ARBA" id="ARBA00023163"/>
    </source>
</evidence>
<dbReference type="PANTHER" id="PTHR30146:SF148">
    <property type="entry name" value="HTH-TYPE TRANSCRIPTIONAL REPRESSOR PURR-RELATED"/>
    <property type="match status" value="1"/>
</dbReference>
<proteinExistence type="predicted"/>
<dbReference type="Pfam" id="PF00356">
    <property type="entry name" value="LacI"/>
    <property type="match status" value="1"/>
</dbReference>
<evidence type="ECO:0000313" key="7">
    <source>
        <dbReference type="Proteomes" id="UP000532194"/>
    </source>
</evidence>
<dbReference type="InterPro" id="IPR010982">
    <property type="entry name" value="Lambda_DNA-bd_dom_sf"/>
</dbReference>
<dbReference type="Proteomes" id="UP000532194">
    <property type="component" value="Unassembled WGS sequence"/>
</dbReference>
<keyword evidence="1" id="KW-0678">Repressor</keyword>
<feature type="domain" description="HTH lacI-type" evidence="5">
    <location>
        <begin position="2"/>
        <end position="58"/>
    </location>
</feature>
<evidence type="ECO:0000256" key="2">
    <source>
        <dbReference type="ARBA" id="ARBA00023015"/>
    </source>
</evidence>
<dbReference type="SMART" id="SM00354">
    <property type="entry name" value="HTH_LACI"/>
    <property type="match status" value="1"/>
</dbReference>
<dbReference type="CDD" id="cd06288">
    <property type="entry name" value="PBP1_sucrose_transcription_regulator"/>
    <property type="match status" value="1"/>
</dbReference>
<dbReference type="GO" id="GO:0000976">
    <property type="term" value="F:transcription cis-regulatory region binding"/>
    <property type="evidence" value="ECO:0007669"/>
    <property type="project" value="TreeGrafter"/>
</dbReference>
<dbReference type="SUPFAM" id="SSF47413">
    <property type="entry name" value="lambda repressor-like DNA-binding domains"/>
    <property type="match status" value="1"/>
</dbReference>
<name>A0A7Y0ERD7_9BIFI</name>
<sequence>MVTMRNIAEQVGVSISTVSLVLSDKDRGRVRSDIAQRIRQAALELGYQPNRLASGLRTNHSRIIGFLSNEVATTPFAGRMLEGAQDAALALGYMLLTINVHDNDRETDREITALKQYGTDGFIYARMFNQSTVLPAPLDGCRTVIANGTDAEGQAPSIIPDEYHIGLCATNHLIETGCKRIAYIGTVHTMIAQSGRVAGYLDALSAHGIPFDPEIMINVDDGADAAARLPAFFNAHTDLDGFFCFNDTRAWGVYEEAAHRGLVIGKDIAVVGVDNHEVIAEAIDPPLSSVELPHYEMGYWAVGKLVSMLQGETPEPFPCAGYPINRAQLPPLTDNHAKITCQLRIKQSWFRRRP</sequence>
<evidence type="ECO:0000256" key="3">
    <source>
        <dbReference type="ARBA" id="ARBA00023125"/>
    </source>
</evidence>
<dbReference type="Pfam" id="PF00532">
    <property type="entry name" value="Peripla_BP_1"/>
    <property type="match status" value="1"/>
</dbReference>
<dbReference type="PANTHER" id="PTHR30146">
    <property type="entry name" value="LACI-RELATED TRANSCRIPTIONAL REPRESSOR"/>
    <property type="match status" value="1"/>
</dbReference>
<dbReference type="Gene3D" id="1.10.260.40">
    <property type="entry name" value="lambda repressor-like DNA-binding domains"/>
    <property type="match status" value="1"/>
</dbReference>
<keyword evidence="4" id="KW-0804">Transcription</keyword>
<dbReference type="InterPro" id="IPR000843">
    <property type="entry name" value="HTH_LacI"/>
</dbReference>
<keyword evidence="7" id="KW-1185">Reference proteome</keyword>
<protein>
    <submittedName>
        <fullName evidence="6">LacI family transcriptional regulator</fullName>
    </submittedName>
</protein>
<dbReference type="RefSeq" id="WP_169173028.1">
    <property type="nucleotide sequence ID" value="NZ_JAAIII010000008.1"/>
</dbReference>
<gene>
    <name evidence="6" type="ORF">G1C95_2205</name>
</gene>
<dbReference type="Gene3D" id="3.40.50.2300">
    <property type="match status" value="2"/>
</dbReference>
<dbReference type="AlphaFoldDB" id="A0A7Y0ERD7"/>